<evidence type="ECO:0000313" key="3">
    <source>
        <dbReference type="Proteomes" id="UP000030765"/>
    </source>
</evidence>
<evidence type="ECO:0000313" key="2">
    <source>
        <dbReference type="EnsemblMetazoa" id="ASIC016409-PA"/>
    </source>
</evidence>
<dbReference type="EMBL" id="ATLV01023026">
    <property type="status" value="NOT_ANNOTATED_CDS"/>
    <property type="molecule type" value="Genomic_DNA"/>
</dbReference>
<dbReference type="Proteomes" id="UP000030765">
    <property type="component" value="Unassembled WGS sequence"/>
</dbReference>
<dbReference type="AlphaFoldDB" id="A0A084WDI8"/>
<dbReference type="EnsemblMetazoa" id="ASIC016409-RA">
    <property type="protein sequence ID" value="ASIC016409-PA"/>
    <property type="gene ID" value="ASIC016409"/>
</dbReference>
<organism evidence="1">
    <name type="scientific">Anopheles sinensis</name>
    <name type="common">Mosquito</name>
    <dbReference type="NCBI Taxonomy" id="74873"/>
    <lineage>
        <taxon>Eukaryota</taxon>
        <taxon>Metazoa</taxon>
        <taxon>Ecdysozoa</taxon>
        <taxon>Arthropoda</taxon>
        <taxon>Hexapoda</taxon>
        <taxon>Insecta</taxon>
        <taxon>Pterygota</taxon>
        <taxon>Neoptera</taxon>
        <taxon>Endopterygota</taxon>
        <taxon>Diptera</taxon>
        <taxon>Nematocera</taxon>
        <taxon>Culicoidea</taxon>
        <taxon>Culicidae</taxon>
        <taxon>Anophelinae</taxon>
        <taxon>Anopheles</taxon>
    </lineage>
</organism>
<reference evidence="1 3" key="1">
    <citation type="journal article" date="2014" name="BMC Genomics">
        <title>Genome sequence of Anopheles sinensis provides insight into genetics basis of mosquito competence for malaria parasites.</title>
        <authorList>
            <person name="Zhou D."/>
            <person name="Zhang D."/>
            <person name="Ding G."/>
            <person name="Shi L."/>
            <person name="Hou Q."/>
            <person name="Ye Y."/>
            <person name="Xu Y."/>
            <person name="Zhou H."/>
            <person name="Xiong C."/>
            <person name="Li S."/>
            <person name="Yu J."/>
            <person name="Hong S."/>
            <person name="Yu X."/>
            <person name="Zou P."/>
            <person name="Chen C."/>
            <person name="Chang X."/>
            <person name="Wang W."/>
            <person name="Lv Y."/>
            <person name="Sun Y."/>
            <person name="Ma L."/>
            <person name="Shen B."/>
            <person name="Zhu C."/>
        </authorList>
    </citation>
    <scope>NUCLEOTIDE SEQUENCE [LARGE SCALE GENOMIC DNA]</scope>
</reference>
<name>A0A084WDI8_ANOSI</name>
<protein>
    <submittedName>
        <fullName evidence="1 2">Uncharacterized protein</fullName>
    </submittedName>
</protein>
<evidence type="ECO:0000313" key="1">
    <source>
        <dbReference type="EMBL" id="KFB48282.1"/>
    </source>
</evidence>
<keyword evidence="3" id="KW-1185">Reference proteome</keyword>
<dbReference type="EMBL" id="KE525339">
    <property type="protein sequence ID" value="KFB48282.1"/>
    <property type="molecule type" value="Genomic_DNA"/>
</dbReference>
<gene>
    <name evidence="1" type="ORF">ZHAS_00016409</name>
</gene>
<dbReference type="VEuPathDB" id="VectorBase:ASIC016409"/>
<proteinExistence type="predicted"/>
<sequence>MESCDGQNHQTMCRQSVRLNLLTSTLIGSLQLEAKIVTISRENSRDSSYPDSGCWGPVQSVNNTTFFQ</sequence>
<reference evidence="2" key="2">
    <citation type="submission" date="2020-05" db="UniProtKB">
        <authorList>
            <consortium name="EnsemblMetazoa"/>
        </authorList>
    </citation>
    <scope>IDENTIFICATION</scope>
</reference>
<accession>A0A084WDI8</accession>